<accession>A0A2H6LM54</accession>
<organism evidence="1 3">
    <name type="scientific">Nostoc cycadae WK-1</name>
    <dbReference type="NCBI Taxonomy" id="1861711"/>
    <lineage>
        <taxon>Bacteria</taxon>
        <taxon>Bacillati</taxon>
        <taxon>Cyanobacteriota</taxon>
        <taxon>Cyanophyceae</taxon>
        <taxon>Nostocales</taxon>
        <taxon>Nostocaceae</taxon>
        <taxon>Nostoc</taxon>
    </lineage>
</organism>
<evidence type="ECO:0000313" key="1">
    <source>
        <dbReference type="EMBL" id="GBE94236.1"/>
    </source>
</evidence>
<evidence type="ECO:0000313" key="3">
    <source>
        <dbReference type="Proteomes" id="UP000236527"/>
    </source>
</evidence>
<dbReference type="NCBIfam" id="NF033519">
    <property type="entry name" value="transpos_ISAzo13"/>
    <property type="match status" value="1"/>
</dbReference>
<dbReference type="Proteomes" id="UP000236527">
    <property type="component" value="Unassembled WGS sequence"/>
</dbReference>
<keyword evidence="3" id="KW-1185">Reference proteome</keyword>
<name>A0A2H6LM54_9NOSO</name>
<dbReference type="Pfam" id="PF07592">
    <property type="entry name" value="DDE_Tnp_ISAZ013"/>
    <property type="match status" value="1"/>
</dbReference>
<comment type="caution">
    <text evidence="1">The sequence shown here is derived from an EMBL/GenBank/DDBJ whole genome shotgun (WGS) entry which is preliminary data.</text>
</comment>
<reference evidence="1" key="1">
    <citation type="submission" date="2016-07" db="EMBL/GenBank/DDBJ databases">
        <title>Draft genome sequence of a symbiotic cyanobacterium, Nostoc cycadae WK-1 isolated from coralloid root tissue of Cycas revoluta.</title>
        <authorList>
            <person name="Kanesaki Y."/>
            <person name="Hirose Y."/>
            <person name="Fujisawa T."/>
            <person name="Matsunaga S."/>
            <person name="Nakamura Y."/>
            <person name="Yoshikawa H."/>
            <person name="Murakami A."/>
            <person name="Hirose M."/>
            <person name="Yamada T."/>
            <person name="Kim K.-H."/>
            <person name="Park C.S."/>
            <person name="Liu G.Q."/>
        </authorList>
    </citation>
    <scope>NUCLEOTIDE SEQUENCE [LARGE SCALE GENOMIC DNA]</scope>
    <source>
        <strain evidence="1">WK-1</strain>
    </source>
</reference>
<protein>
    <submittedName>
        <fullName evidence="1">Transposase</fullName>
    </submittedName>
</protein>
<reference evidence="3" key="2">
    <citation type="journal article" date="2018" name="Genome Announc.">
        <title>Draft Genome Sequence of the Nitrogen-Fixing and Hormogonia-Inducing Cyanobacterium Nostoc cycadae Strain WK-1, Isolated from the Coralloid Roots of Cycas revoluta.</title>
        <authorList>
            <person name="Kanesaki Y."/>
            <person name="Hirose M."/>
            <person name="Hirose Y."/>
            <person name="Fujisawa T."/>
            <person name="Nakamura Y."/>
            <person name="Watanabe S."/>
            <person name="Matsunaga S."/>
            <person name="Uchida H."/>
            <person name="Murakami A."/>
        </authorList>
    </citation>
    <scope>NUCLEOTIDE SEQUENCE [LARGE SCALE GENOMIC DNA]</scope>
    <source>
        <strain evidence="3">WK-1</strain>
    </source>
</reference>
<dbReference type="AlphaFoldDB" id="A0A2H6LM54"/>
<dbReference type="EMBL" id="BDGE01000143">
    <property type="protein sequence ID" value="GBE95744.1"/>
    <property type="molecule type" value="Genomic_DNA"/>
</dbReference>
<gene>
    <name evidence="1" type="ORF">NCWK1_4007</name>
    <name evidence="2" type="ORF">NCWK1_5533</name>
</gene>
<dbReference type="EMBL" id="BDGE01000073">
    <property type="protein sequence ID" value="GBE94236.1"/>
    <property type="molecule type" value="Genomic_DNA"/>
</dbReference>
<proteinExistence type="predicted"/>
<evidence type="ECO:0000313" key="2">
    <source>
        <dbReference type="EMBL" id="GBE95744.1"/>
    </source>
</evidence>
<sequence>MSKADLVEAIKTKYECFSPYLNEKTRRLWAAVEAQAMGRGGVSQVAQATGLSRTTIYVGLKELENQNQSANREQIRSGGGGRKLLEEIDLTLVKDLQSLVEPTTLGDPESPLRWTSKSGAKLAGELQRMGHKVSPRTVHTLLGWLGYSLQSNRKTLAGSSHQDRDAQFLYINQQVEQFQNLGQPVISVDTKKKELIGEFKNLGQEWQPQEEPLEVRIHDFVDPKLGKAIPYGIYDLTLNKGWVSVGIDHDTAEFAVESIRHWWLEMGQPLYPDSKHLLLTADCGGSNGYRTKLWKLRLQDLADETGLTIHVSHFPPGTSKWNKIEHRMFCHITTNWRGKPLTSLQVVINLITHTTTNNGLEIQAVLDENHYPTGIEVSPEDFNAIAIERHAFHGEWNYQIKPRTIA</sequence>
<dbReference type="RefSeq" id="WP_103126013.1">
    <property type="nucleotide sequence ID" value="NZ_DF978435.1"/>
</dbReference>
<dbReference type="InterPro" id="IPR011518">
    <property type="entry name" value="Transposase_36"/>
</dbReference>